<evidence type="ECO:0000256" key="1">
    <source>
        <dbReference type="SAM" id="MobiDB-lite"/>
    </source>
</evidence>
<accession>G0MRU7</accession>
<gene>
    <name evidence="3" type="ORF">CAEBREN_30077</name>
</gene>
<feature type="domain" description="CUB-like" evidence="2">
    <location>
        <begin position="10"/>
        <end position="119"/>
    </location>
</feature>
<dbReference type="PANTHER" id="PTHR21447">
    <property type="entry name" value="RING-TYPE DOMAIN-CONTAINING PROTEIN-RELATED"/>
    <property type="match status" value="1"/>
</dbReference>
<keyword evidence="4" id="KW-1185">Reference proteome</keyword>
<evidence type="ECO:0000259" key="2">
    <source>
        <dbReference type="Pfam" id="PF02408"/>
    </source>
</evidence>
<dbReference type="Pfam" id="PF02408">
    <property type="entry name" value="CUB_2"/>
    <property type="match status" value="1"/>
</dbReference>
<dbReference type="SUPFAM" id="SSF49854">
    <property type="entry name" value="Spermadhesin, CUB domain"/>
    <property type="match status" value="1"/>
</dbReference>
<proteinExistence type="predicted"/>
<dbReference type="PANTHER" id="PTHR21447:SF7">
    <property type="entry name" value="CUB-LIKE DOMAIN-CONTAINING PROTEIN"/>
    <property type="match status" value="1"/>
</dbReference>
<reference evidence="4" key="1">
    <citation type="submission" date="2011-07" db="EMBL/GenBank/DDBJ databases">
        <authorList>
            <consortium name="Caenorhabditis brenneri Sequencing and Analysis Consortium"/>
            <person name="Wilson R.K."/>
        </authorList>
    </citation>
    <scope>NUCLEOTIDE SEQUENCE [LARGE SCALE GENOMIC DNA]</scope>
    <source>
        <strain evidence="4">PB2801</strain>
    </source>
</reference>
<sequence length="550" mass="59487">MTQTTPSVCPSAPINVSSYSGNLPVGATNVTLIPAGTNCSFVFDIPNNYVILLKFSIDFQSDDDFVYIYDNYDNHKYYMLHPGYAYYDDPLFMPARSASVKLFSASGKTKFMLSYAYYSLGSYQQVTKNTGEYFPLTNVTRNVYYTISASSSSEQVLASTAQTLSAVPDAYLHDIFVYDGDNINTANFLGNLDDVAAGSIVSSGRSISLVNLYGSTPSPYFLGNDASTVQGFNKYFAVLTTSQSWISASMSDTTEFGAGFTFICLDCTTYFWTQMLYDSKFTTPSRGYIQFQGQTPTHKREKLITYDPNSFTQDYLPQIIPTDIFTINLFKARVLFNMTTASSLANYDAPFSGRKGYIFAPTLWTSSSANNFNFNFRDDSQLLNYNVTFNKMSFPVNTDVLTLKIGSGSGAPTVDNQYPRDQFGSGFVSANGNYLQVGLTASSSADVRLSFEMTPTGTVASTTAAPVTTPTTPPVIVTTSPVTVPTGQTAAPVSSSTVAPPASTVTSNSSPVTATNTGATVTATVQTTTSEGSCNFPGFLLAVFVLLAFL</sequence>
<dbReference type="EMBL" id="GL379809">
    <property type="protein sequence ID" value="EGT42517.1"/>
    <property type="molecule type" value="Genomic_DNA"/>
</dbReference>
<evidence type="ECO:0000313" key="3">
    <source>
        <dbReference type="EMBL" id="EGT42517.1"/>
    </source>
</evidence>
<evidence type="ECO:0000313" key="4">
    <source>
        <dbReference type="Proteomes" id="UP000008068"/>
    </source>
</evidence>
<dbReference type="GO" id="GO:0045087">
    <property type="term" value="P:innate immune response"/>
    <property type="evidence" value="ECO:0007669"/>
    <property type="project" value="TreeGrafter"/>
</dbReference>
<feature type="region of interest" description="Disordered" evidence="1">
    <location>
        <begin position="487"/>
        <end position="512"/>
    </location>
</feature>
<dbReference type="InParanoid" id="G0MRU7"/>
<protein>
    <recommendedName>
        <fullName evidence="2">CUB-like domain-containing protein</fullName>
    </recommendedName>
</protein>
<name>G0MRU7_CAEBE</name>
<dbReference type="OrthoDB" id="5791243at2759"/>
<dbReference type="HOGENOM" id="CLU_022349_2_0_1"/>
<dbReference type="AlphaFoldDB" id="G0MRU7"/>
<dbReference type="InterPro" id="IPR003366">
    <property type="entry name" value="CUB-like_dom"/>
</dbReference>
<dbReference type="GO" id="GO:0045121">
    <property type="term" value="C:membrane raft"/>
    <property type="evidence" value="ECO:0007669"/>
    <property type="project" value="TreeGrafter"/>
</dbReference>
<organism evidence="4">
    <name type="scientific">Caenorhabditis brenneri</name>
    <name type="common">Nematode worm</name>
    <dbReference type="NCBI Taxonomy" id="135651"/>
    <lineage>
        <taxon>Eukaryota</taxon>
        <taxon>Metazoa</taxon>
        <taxon>Ecdysozoa</taxon>
        <taxon>Nematoda</taxon>
        <taxon>Chromadorea</taxon>
        <taxon>Rhabditida</taxon>
        <taxon>Rhabditina</taxon>
        <taxon>Rhabditomorpha</taxon>
        <taxon>Rhabditoidea</taxon>
        <taxon>Rhabditidae</taxon>
        <taxon>Peloderinae</taxon>
        <taxon>Caenorhabditis</taxon>
    </lineage>
</organism>
<dbReference type="InterPro" id="IPR035914">
    <property type="entry name" value="Sperma_CUB_dom_sf"/>
</dbReference>
<dbReference type="STRING" id="135651.G0MRU7"/>
<dbReference type="Proteomes" id="UP000008068">
    <property type="component" value="Unassembled WGS sequence"/>
</dbReference>